<sequence>MGVDELRDRGEEERLLLYQLFHYLNHWNHFSGNNYRDMVISHVRAITGKIM</sequence>
<dbReference type="OrthoDB" id="5772781at2759"/>
<protein>
    <submittedName>
        <fullName evidence="1">Ketosamine-3-kinase</fullName>
    </submittedName>
</protein>
<organism evidence="1 2">
    <name type="scientific">Trichinella papuae</name>
    <dbReference type="NCBI Taxonomy" id="268474"/>
    <lineage>
        <taxon>Eukaryota</taxon>
        <taxon>Metazoa</taxon>
        <taxon>Ecdysozoa</taxon>
        <taxon>Nematoda</taxon>
        <taxon>Enoplea</taxon>
        <taxon>Dorylaimia</taxon>
        <taxon>Trichinellida</taxon>
        <taxon>Trichinellidae</taxon>
        <taxon>Trichinella</taxon>
    </lineage>
</organism>
<dbReference type="Proteomes" id="UP000054843">
    <property type="component" value="Unassembled WGS sequence"/>
</dbReference>
<gene>
    <name evidence="1" type="primary">Fn3krp</name>
    <name evidence="1" type="ORF">T10_13370</name>
</gene>
<dbReference type="STRING" id="268474.A0A0V1N3T3"/>
<evidence type="ECO:0000313" key="2">
    <source>
        <dbReference type="Proteomes" id="UP000054843"/>
    </source>
</evidence>
<name>A0A0V1N3T3_9BILA</name>
<dbReference type="Pfam" id="PF03881">
    <property type="entry name" value="Fructosamin_kin"/>
    <property type="match status" value="1"/>
</dbReference>
<dbReference type="InterPro" id="IPR016477">
    <property type="entry name" value="Fructo-/Ketosamine-3-kinase"/>
</dbReference>
<reference evidence="1 2" key="1">
    <citation type="submission" date="2015-01" db="EMBL/GenBank/DDBJ databases">
        <title>Evolution of Trichinella species and genotypes.</title>
        <authorList>
            <person name="Korhonen P.K."/>
            <person name="Edoardo P."/>
            <person name="Giuseppe L.R."/>
            <person name="Gasser R.B."/>
        </authorList>
    </citation>
    <scope>NUCLEOTIDE SEQUENCE [LARGE SCALE GENOMIC DNA]</scope>
    <source>
        <strain evidence="1">ISS1980</strain>
    </source>
</reference>
<dbReference type="EMBL" id="JYDO01000011">
    <property type="protein sequence ID" value="KRZ78651.1"/>
    <property type="molecule type" value="Genomic_DNA"/>
</dbReference>
<keyword evidence="2" id="KW-1185">Reference proteome</keyword>
<dbReference type="GO" id="GO:0016301">
    <property type="term" value="F:kinase activity"/>
    <property type="evidence" value="ECO:0007669"/>
    <property type="project" value="UniProtKB-KW"/>
</dbReference>
<proteinExistence type="predicted"/>
<accession>A0A0V1N3T3</accession>
<dbReference type="AlphaFoldDB" id="A0A0V1N3T3"/>
<keyword evidence="1" id="KW-0418">Kinase</keyword>
<comment type="caution">
    <text evidence="1">The sequence shown here is derived from an EMBL/GenBank/DDBJ whole genome shotgun (WGS) entry which is preliminary data.</text>
</comment>
<evidence type="ECO:0000313" key="1">
    <source>
        <dbReference type="EMBL" id="KRZ78651.1"/>
    </source>
</evidence>
<dbReference type="Gene3D" id="3.90.1200.10">
    <property type="match status" value="1"/>
</dbReference>
<keyword evidence="1" id="KW-0808">Transferase</keyword>